<evidence type="ECO:0000259" key="9">
    <source>
        <dbReference type="PROSITE" id="PS50217"/>
    </source>
</evidence>
<dbReference type="GO" id="GO:0000981">
    <property type="term" value="F:DNA-binding transcription factor activity, RNA polymerase II-specific"/>
    <property type="evidence" value="ECO:0007669"/>
    <property type="project" value="TreeGrafter"/>
</dbReference>
<dbReference type="Pfam" id="PF00170">
    <property type="entry name" value="bZIP_1"/>
    <property type="match status" value="1"/>
</dbReference>
<organism evidence="10 11">
    <name type="scientific">Tropilaelaps mercedesae</name>
    <dbReference type="NCBI Taxonomy" id="418985"/>
    <lineage>
        <taxon>Eukaryota</taxon>
        <taxon>Metazoa</taxon>
        <taxon>Ecdysozoa</taxon>
        <taxon>Arthropoda</taxon>
        <taxon>Chelicerata</taxon>
        <taxon>Arachnida</taxon>
        <taxon>Acari</taxon>
        <taxon>Parasitiformes</taxon>
        <taxon>Mesostigmata</taxon>
        <taxon>Gamasina</taxon>
        <taxon>Dermanyssoidea</taxon>
        <taxon>Laelapidae</taxon>
        <taxon>Tropilaelaps</taxon>
    </lineage>
</organism>
<dbReference type="EMBL" id="MNPL01012561">
    <property type="protein sequence ID" value="OQR72068.1"/>
    <property type="molecule type" value="Genomic_DNA"/>
</dbReference>
<dbReference type="InterPro" id="IPR004827">
    <property type="entry name" value="bZIP"/>
</dbReference>
<evidence type="ECO:0000256" key="2">
    <source>
        <dbReference type="ARBA" id="ARBA00009050"/>
    </source>
</evidence>
<dbReference type="GO" id="GO:0000978">
    <property type="term" value="F:RNA polymerase II cis-regulatory region sequence-specific DNA binding"/>
    <property type="evidence" value="ECO:0007669"/>
    <property type="project" value="TreeGrafter"/>
</dbReference>
<evidence type="ECO:0000313" key="11">
    <source>
        <dbReference type="Proteomes" id="UP000192247"/>
    </source>
</evidence>
<keyword evidence="5" id="KW-0804">Transcription</keyword>
<keyword evidence="7" id="KW-0175">Coiled coil</keyword>
<dbReference type="InterPro" id="IPR051882">
    <property type="entry name" value="ATF_bZIP_TF"/>
</dbReference>
<dbReference type="OrthoDB" id="6492347at2759"/>
<dbReference type="Proteomes" id="UP000192247">
    <property type="component" value="Unassembled WGS sequence"/>
</dbReference>
<dbReference type="SMART" id="SM00338">
    <property type="entry name" value="BRLZ"/>
    <property type="match status" value="1"/>
</dbReference>
<dbReference type="GO" id="GO:0005634">
    <property type="term" value="C:nucleus"/>
    <property type="evidence" value="ECO:0007669"/>
    <property type="project" value="TreeGrafter"/>
</dbReference>
<feature type="domain" description="BZIP" evidence="9">
    <location>
        <begin position="384"/>
        <end position="447"/>
    </location>
</feature>
<feature type="region of interest" description="Disordered" evidence="8">
    <location>
        <begin position="730"/>
        <end position="754"/>
    </location>
</feature>
<dbReference type="PROSITE" id="PS50217">
    <property type="entry name" value="BZIP"/>
    <property type="match status" value="1"/>
</dbReference>
<dbReference type="Gene3D" id="1.20.5.170">
    <property type="match status" value="1"/>
</dbReference>
<reference evidence="10 11" key="1">
    <citation type="journal article" date="2017" name="Gigascience">
        <title>Draft genome of the honey bee ectoparasitic mite, Tropilaelaps mercedesae, is shaped by the parasitic life history.</title>
        <authorList>
            <person name="Dong X."/>
            <person name="Armstrong S.D."/>
            <person name="Xia D."/>
            <person name="Makepeace B.L."/>
            <person name="Darby A.C."/>
            <person name="Kadowaki T."/>
        </authorList>
    </citation>
    <scope>NUCLEOTIDE SEQUENCE [LARGE SCALE GENOMIC DNA]</scope>
    <source>
        <strain evidence="10">Wuxi-XJTLU</strain>
    </source>
</reference>
<feature type="compositionally biased region" description="Basic residues" evidence="8">
    <location>
        <begin position="732"/>
        <end position="741"/>
    </location>
</feature>
<name>A0A1V9XFD8_9ACAR</name>
<feature type="region of interest" description="Disordered" evidence="8">
    <location>
        <begin position="221"/>
        <end position="254"/>
    </location>
</feature>
<evidence type="ECO:0000256" key="7">
    <source>
        <dbReference type="SAM" id="Coils"/>
    </source>
</evidence>
<dbReference type="GO" id="GO:0016020">
    <property type="term" value="C:membrane"/>
    <property type="evidence" value="ECO:0007669"/>
    <property type="project" value="UniProtKB-SubCell"/>
</dbReference>
<evidence type="ECO:0000256" key="6">
    <source>
        <dbReference type="ARBA" id="ARBA00023242"/>
    </source>
</evidence>
<feature type="region of interest" description="Disordered" evidence="8">
    <location>
        <begin position="344"/>
        <end position="375"/>
    </location>
</feature>
<protein>
    <submittedName>
        <fullName evidence="10">Cyclic AMP-dependent transcription factor ATF-6 alpha-like</fullName>
    </submittedName>
</protein>
<evidence type="ECO:0000256" key="4">
    <source>
        <dbReference type="ARBA" id="ARBA00023125"/>
    </source>
</evidence>
<comment type="caution">
    <text evidence="10">The sequence shown here is derived from an EMBL/GenBank/DDBJ whole genome shotgun (WGS) entry which is preliminary data.</text>
</comment>
<dbReference type="GO" id="GO:0030968">
    <property type="term" value="P:endoplasmic reticulum unfolded protein response"/>
    <property type="evidence" value="ECO:0007669"/>
    <property type="project" value="TreeGrafter"/>
</dbReference>
<gene>
    <name evidence="10" type="ORF">BIW11_10604</name>
</gene>
<evidence type="ECO:0000256" key="8">
    <source>
        <dbReference type="SAM" id="MobiDB-lite"/>
    </source>
</evidence>
<feature type="region of interest" description="Disordered" evidence="8">
    <location>
        <begin position="60"/>
        <end position="91"/>
    </location>
</feature>
<keyword evidence="3" id="KW-0805">Transcription regulation</keyword>
<dbReference type="InterPro" id="IPR046347">
    <property type="entry name" value="bZIP_sf"/>
</dbReference>
<comment type="similarity">
    <text evidence="2">Belongs to the bZIP family. ATF subfamily.</text>
</comment>
<dbReference type="STRING" id="418985.A0A1V9XFD8"/>
<feature type="compositionally biased region" description="Polar residues" evidence="8">
    <location>
        <begin position="344"/>
        <end position="355"/>
    </location>
</feature>
<dbReference type="PANTHER" id="PTHR46164">
    <property type="entry name" value="ATF6, ISOFORM C"/>
    <property type="match status" value="1"/>
</dbReference>
<keyword evidence="11" id="KW-1185">Reference proteome</keyword>
<dbReference type="AlphaFoldDB" id="A0A1V9XFD8"/>
<sequence length="754" mass="83665">MEHFIGQDDFLENNLLTPEDLRFDVDDEEPRSRCSAALGINCHHRCDSCEAQNGRFEHLGRAENNNDNDDKTFNKNNYKKNTNMSDEKVSSALSGQNFNNAVSWPDQALPISKPQRSGSTSVSKITNEILRSNSIMVSKKFTLVAEPKYQKRLLTRQQTGVGKGTYTRVATSVSDNNNLIQHHTASAYQGIALRLEINNDGTRGDLVEKLKTIDSNDIGGDVINSEHHDGSCSPDQIASSSSDSGLSGSEWAEAGENVEPNSTLAAPLAHSREDLPLQSELQDLLSNYTQDGANSDGTCQLPLIANHHEQQQQQQDSPQHQGQVHYHHQILQQVSLLQQPNSVLPNRQDQQQPKSESAGCPRTPPQFRPLFRMPPGTMSREEALARKRQRMIRNRESALQSRQRRKEETQLLQDEVGSLRNENMYLKDENAHLKRKVAELESRLRAGTSKGLMLCVFGVLIMINLGVGFPRSTSKSSVLKGHLTTSLENGVQPSQKIVVTGNNARQQIAVNSRHLLWINETRIQGLQLENDLTNGRPGCGGHWVNSTESLRVQEYLSRWASRAWVLASGVPPVSPLTDGLQASPFIRRSSSFWPDVLTSFDADSIRVIEEGSRAPSTGSPVASKEFPIPTPWLSRALLSEVRQRNDTFYLLAFSGPPDTVLLSARQANSTARPKIALLMPAIASASNDTIKIPPGRVAVMQIDCEVVSTKTLYLRRSLLPKNVQMAIGAVQHRTHPRKNARAKSSNPKNQRNMP</sequence>
<evidence type="ECO:0000313" key="10">
    <source>
        <dbReference type="EMBL" id="OQR72068.1"/>
    </source>
</evidence>
<evidence type="ECO:0000256" key="5">
    <source>
        <dbReference type="ARBA" id="ARBA00023163"/>
    </source>
</evidence>
<evidence type="ECO:0000256" key="3">
    <source>
        <dbReference type="ARBA" id="ARBA00023015"/>
    </source>
</evidence>
<feature type="compositionally biased region" description="Polar residues" evidence="8">
    <location>
        <begin position="742"/>
        <end position="754"/>
    </location>
</feature>
<keyword evidence="6" id="KW-0539">Nucleus</keyword>
<comment type="subcellular location">
    <subcellularLocation>
        <location evidence="1">Membrane</location>
        <topology evidence="1">Single-pass membrane protein</topology>
    </subcellularLocation>
</comment>
<proteinExistence type="inferred from homology"/>
<feature type="compositionally biased region" description="Low complexity" evidence="8">
    <location>
        <begin position="231"/>
        <end position="249"/>
    </location>
</feature>
<keyword evidence="4" id="KW-0238">DNA-binding</keyword>
<evidence type="ECO:0000256" key="1">
    <source>
        <dbReference type="ARBA" id="ARBA00004167"/>
    </source>
</evidence>
<dbReference type="SUPFAM" id="SSF57959">
    <property type="entry name" value="Leucine zipper domain"/>
    <property type="match status" value="1"/>
</dbReference>
<dbReference type="PANTHER" id="PTHR46164:SF3">
    <property type="entry name" value="ATF6, ISOFORM C"/>
    <property type="match status" value="1"/>
</dbReference>
<feature type="compositionally biased region" description="Low complexity" evidence="8">
    <location>
        <begin position="74"/>
        <end position="83"/>
    </location>
</feature>
<feature type="coiled-coil region" evidence="7">
    <location>
        <begin position="423"/>
        <end position="450"/>
    </location>
</feature>
<dbReference type="InParanoid" id="A0A1V9XFD8"/>
<accession>A0A1V9XFD8</accession>